<keyword evidence="1" id="KW-0614">Plasmid</keyword>
<evidence type="ECO:0000313" key="1">
    <source>
        <dbReference type="EMBL" id="AEM88788.1"/>
    </source>
</evidence>
<name>G2PHE2_STRV4</name>
<geneLocation type="plasmid" evidence="1 2">
    <name>pSTRVI02</name>
</geneLocation>
<dbReference type="RefSeq" id="WP_014043723.1">
    <property type="nucleotide sequence ID" value="NC_015952.1"/>
</dbReference>
<dbReference type="EMBL" id="CP002996">
    <property type="protein sequence ID" value="AEM88788.1"/>
    <property type="molecule type" value="Genomic_DNA"/>
</dbReference>
<protein>
    <submittedName>
        <fullName evidence="1">Uncharacterized protein</fullName>
    </submittedName>
</protein>
<dbReference type="Proteomes" id="UP000008703">
    <property type="component" value="Plasmid pSTRVI02"/>
</dbReference>
<accession>G2PHE2</accession>
<reference evidence="1" key="1">
    <citation type="submission" date="2011-08" db="EMBL/GenBank/DDBJ databases">
        <title>Complete sequence of plasmid 2 of Streptomyces violaceusniger Tu 4113.</title>
        <authorList>
            <consortium name="US DOE Joint Genome Institute"/>
            <person name="Lucas S."/>
            <person name="Han J."/>
            <person name="Lapidus A."/>
            <person name="Cheng J.-F."/>
            <person name="Goodwin L."/>
            <person name="Pitluck S."/>
            <person name="Peters L."/>
            <person name="Ivanova N."/>
            <person name="Daligault H."/>
            <person name="Detter J.C."/>
            <person name="Han C."/>
            <person name="Tapia R."/>
            <person name="Land M."/>
            <person name="Hauser L."/>
            <person name="Kyrpides N."/>
            <person name="Ivanova N."/>
            <person name="Pagani I."/>
            <person name="Hagen A."/>
            <person name="Katz L."/>
            <person name="Fiedler H.-P."/>
            <person name="Keasling J."/>
            <person name="Fortman J."/>
            <person name="Woyke T."/>
        </authorList>
    </citation>
    <scope>NUCLEOTIDE SEQUENCE [LARGE SCALE GENOMIC DNA]</scope>
    <source>
        <strain evidence="1">Tu 4113</strain>
        <plasmid evidence="1">pSTRVI02</plasmid>
    </source>
</reference>
<sequence length="142" mass="16461">MSEAPEYLPVPGGYAERVAALEAEGHATAEAHWMAACEASGAVARRETNHQDLFWFGDMPDHDRKVWDRIADREGKRFYFHQKKDTLVGYLAHRRHEERINVHLGHKRMDRLVAFIKEHGLWDEWVAQNRAMKTETGGQPKK</sequence>
<dbReference type="KEGG" id="svl:Strvi_0011"/>
<proteinExistence type="predicted"/>
<organism evidence="1 2">
    <name type="scientific">Streptomyces violaceusniger (strain Tu 4113)</name>
    <dbReference type="NCBI Taxonomy" id="653045"/>
    <lineage>
        <taxon>Bacteria</taxon>
        <taxon>Bacillati</taxon>
        <taxon>Actinomycetota</taxon>
        <taxon>Actinomycetes</taxon>
        <taxon>Kitasatosporales</taxon>
        <taxon>Streptomycetaceae</taxon>
        <taxon>Streptomyces</taxon>
        <taxon>Streptomyces violaceusniger group</taxon>
    </lineage>
</organism>
<dbReference type="HOGENOM" id="CLU_1814801_0_0_11"/>
<keyword evidence="2" id="KW-1185">Reference proteome</keyword>
<evidence type="ECO:0000313" key="2">
    <source>
        <dbReference type="Proteomes" id="UP000008703"/>
    </source>
</evidence>
<dbReference type="AlphaFoldDB" id="G2PHE2"/>
<gene>
    <name evidence="1" type="ORF">Strvi_0011</name>
</gene>